<dbReference type="EMBL" id="JAZDUA010000040">
    <property type="protein sequence ID" value="KAK7871376.1"/>
    <property type="molecule type" value="Genomic_DNA"/>
</dbReference>
<dbReference type="AlphaFoldDB" id="A0AAN9VZ26"/>
<evidence type="ECO:0000256" key="2">
    <source>
        <dbReference type="ARBA" id="ARBA00007719"/>
    </source>
</evidence>
<dbReference type="PANTHER" id="PTHR13072">
    <property type="entry name" value="DYNACTIN 6"/>
    <property type="match status" value="1"/>
</dbReference>
<dbReference type="Gene3D" id="2.160.10.10">
    <property type="entry name" value="Hexapeptide repeat proteins"/>
    <property type="match status" value="1"/>
</dbReference>
<organism evidence="7 8">
    <name type="scientific">Gryllus longicercus</name>
    <dbReference type="NCBI Taxonomy" id="2509291"/>
    <lineage>
        <taxon>Eukaryota</taxon>
        <taxon>Metazoa</taxon>
        <taxon>Ecdysozoa</taxon>
        <taxon>Arthropoda</taxon>
        <taxon>Hexapoda</taxon>
        <taxon>Insecta</taxon>
        <taxon>Pterygota</taxon>
        <taxon>Neoptera</taxon>
        <taxon>Polyneoptera</taxon>
        <taxon>Orthoptera</taxon>
        <taxon>Ensifera</taxon>
        <taxon>Gryllidea</taxon>
        <taxon>Grylloidea</taxon>
        <taxon>Gryllidae</taxon>
        <taxon>Gryllinae</taxon>
        <taxon>Gryllus</taxon>
    </lineage>
</organism>
<name>A0AAN9VZ26_9ORTH</name>
<dbReference type="Proteomes" id="UP001378592">
    <property type="component" value="Unassembled WGS sequence"/>
</dbReference>
<dbReference type="Pfam" id="PF00132">
    <property type="entry name" value="Hexapep"/>
    <property type="match status" value="1"/>
</dbReference>
<comment type="caution">
    <text evidence="7">The sequence shown here is derived from an EMBL/GenBank/DDBJ whole genome shotgun (WGS) entry which is preliminary data.</text>
</comment>
<proteinExistence type="inferred from homology"/>
<gene>
    <name evidence="7" type="ORF">R5R35_006081</name>
</gene>
<dbReference type="GO" id="GO:0070840">
    <property type="term" value="F:dynein complex binding"/>
    <property type="evidence" value="ECO:0007669"/>
    <property type="project" value="TreeGrafter"/>
</dbReference>
<evidence type="ECO:0000256" key="1">
    <source>
        <dbReference type="ARBA" id="ARBA00004245"/>
    </source>
</evidence>
<dbReference type="GO" id="GO:0005869">
    <property type="term" value="C:dynactin complex"/>
    <property type="evidence" value="ECO:0007669"/>
    <property type="project" value="InterPro"/>
</dbReference>
<dbReference type="SUPFAM" id="SSF51161">
    <property type="entry name" value="Trimeric LpxA-like enzymes"/>
    <property type="match status" value="1"/>
</dbReference>
<dbReference type="GO" id="GO:0007052">
    <property type="term" value="P:mitotic spindle organization"/>
    <property type="evidence" value="ECO:0007669"/>
    <property type="project" value="TreeGrafter"/>
</dbReference>
<accession>A0AAN9VZ26</accession>
<evidence type="ECO:0000313" key="8">
    <source>
        <dbReference type="Proteomes" id="UP001378592"/>
    </source>
</evidence>
<keyword evidence="8" id="KW-1185">Reference proteome</keyword>
<comment type="subcellular location">
    <subcellularLocation>
        <location evidence="1">Cytoplasm</location>
        <location evidence="1">Cytoskeleton</location>
    </subcellularLocation>
</comment>
<dbReference type="CDD" id="cd04646">
    <property type="entry name" value="LbH_Dynactin_6"/>
    <property type="match status" value="1"/>
</dbReference>
<dbReference type="PANTHER" id="PTHR13072:SF0">
    <property type="entry name" value="DYNACTIN SUBUNIT 6"/>
    <property type="match status" value="1"/>
</dbReference>
<dbReference type="InterPro" id="IPR011004">
    <property type="entry name" value="Trimer_LpxA-like_sf"/>
</dbReference>
<evidence type="ECO:0000256" key="3">
    <source>
        <dbReference type="ARBA" id="ARBA00016573"/>
    </source>
</evidence>
<evidence type="ECO:0000256" key="4">
    <source>
        <dbReference type="ARBA" id="ARBA00022490"/>
    </source>
</evidence>
<comment type="similarity">
    <text evidence="2">Belongs to the dynactin subunits 5/6 family. Dynactin subunit 6 subfamily.</text>
</comment>
<protein>
    <recommendedName>
        <fullName evidence="3">Dynactin subunit 6</fullName>
    </recommendedName>
</protein>
<evidence type="ECO:0000256" key="5">
    <source>
        <dbReference type="ARBA" id="ARBA00023212"/>
    </source>
</evidence>
<sequence>MPLKNSIKIMPGAMICNDCYLRGDITIGKNTIIHPHASIIAEAGPIIIGENNLIEEQCVIINRLPAGEHPISTPVLIIGDSNVFEVDCRSEAMKIGEDNVLESKSFVGRGVELTDGCIVGAGCRLTYPEIIPEKTVIFGSNCSRRQQSERPPPQTSQLDFLSKVLPHYHQLKKNKHEVKNIIS</sequence>
<comment type="function">
    <text evidence="6">Part of the dynactin complex that activates the molecular motor dynein for ultra-processive transport along microtubules.</text>
</comment>
<evidence type="ECO:0000313" key="7">
    <source>
        <dbReference type="EMBL" id="KAK7871376.1"/>
    </source>
</evidence>
<keyword evidence="5" id="KW-0206">Cytoskeleton</keyword>
<reference evidence="7 8" key="1">
    <citation type="submission" date="2024-03" db="EMBL/GenBank/DDBJ databases">
        <title>The genome assembly and annotation of the cricket Gryllus longicercus Weissman &amp; Gray.</title>
        <authorList>
            <person name="Szrajer S."/>
            <person name="Gray D."/>
            <person name="Ylla G."/>
        </authorList>
    </citation>
    <scope>NUCLEOTIDE SEQUENCE [LARGE SCALE GENOMIC DNA]</scope>
    <source>
        <strain evidence="7">DAG 2021-001</strain>
        <tissue evidence="7">Whole body minus gut</tissue>
    </source>
</reference>
<dbReference type="InterPro" id="IPR001451">
    <property type="entry name" value="Hexapep"/>
</dbReference>
<keyword evidence="4" id="KW-0963">Cytoplasm</keyword>
<dbReference type="InterPro" id="IPR027777">
    <property type="entry name" value="DCTN6"/>
</dbReference>
<evidence type="ECO:0000256" key="6">
    <source>
        <dbReference type="ARBA" id="ARBA00034687"/>
    </source>
</evidence>